<dbReference type="Pfam" id="PF01030">
    <property type="entry name" value="Recep_L_domain"/>
    <property type="match status" value="1"/>
</dbReference>
<keyword evidence="3" id="KW-1185">Reference proteome</keyword>
<comment type="caution">
    <text evidence="2">The sequence shown here is derived from an EMBL/GenBank/DDBJ whole genome shotgun (WGS) entry which is preliminary data.</text>
</comment>
<gene>
    <name evidence="2" type="ORF">CAUJ_LOCUS1587</name>
</gene>
<organism evidence="2 3">
    <name type="scientific">Caenorhabditis auriculariae</name>
    <dbReference type="NCBI Taxonomy" id="2777116"/>
    <lineage>
        <taxon>Eukaryota</taxon>
        <taxon>Metazoa</taxon>
        <taxon>Ecdysozoa</taxon>
        <taxon>Nematoda</taxon>
        <taxon>Chromadorea</taxon>
        <taxon>Rhabditida</taxon>
        <taxon>Rhabditina</taxon>
        <taxon>Rhabditomorpha</taxon>
        <taxon>Rhabditoidea</taxon>
        <taxon>Rhabditidae</taxon>
        <taxon>Peloderinae</taxon>
        <taxon>Caenorhabditis</taxon>
    </lineage>
</organism>
<dbReference type="InterPro" id="IPR000494">
    <property type="entry name" value="Rcpt_L-dom"/>
</dbReference>
<reference evidence="2" key="1">
    <citation type="submission" date="2020-10" db="EMBL/GenBank/DDBJ databases">
        <authorList>
            <person name="Kikuchi T."/>
        </authorList>
    </citation>
    <scope>NUCLEOTIDE SEQUENCE</scope>
    <source>
        <strain evidence="2">NKZ352</strain>
    </source>
</reference>
<evidence type="ECO:0000259" key="1">
    <source>
        <dbReference type="Pfam" id="PF01030"/>
    </source>
</evidence>
<dbReference type="Gene3D" id="3.30.450.30">
    <property type="entry name" value="Dynein light chain 2a, cytoplasmic"/>
    <property type="match status" value="1"/>
</dbReference>
<protein>
    <recommendedName>
        <fullName evidence="1">Receptor L-domain domain-containing protein</fullName>
    </recommendedName>
</protein>
<dbReference type="Gene3D" id="3.80.20.20">
    <property type="entry name" value="Receptor L-domain"/>
    <property type="match status" value="1"/>
</dbReference>
<accession>A0A8S1GSC8</accession>
<dbReference type="SUPFAM" id="SSF52058">
    <property type="entry name" value="L domain-like"/>
    <property type="match status" value="1"/>
</dbReference>
<dbReference type="InterPro" id="IPR024135">
    <property type="entry name" value="LAMTOR5"/>
</dbReference>
<proteinExistence type="predicted"/>
<dbReference type="EMBL" id="CAJGYM010000003">
    <property type="protein sequence ID" value="CAD6185668.1"/>
    <property type="molecule type" value="Genomic_DNA"/>
</dbReference>
<name>A0A8S1GSC8_9PELO</name>
<dbReference type="Pfam" id="PF16672">
    <property type="entry name" value="LAMTOR5"/>
    <property type="match status" value="1"/>
</dbReference>
<dbReference type="AlphaFoldDB" id="A0A8S1GSC8"/>
<dbReference type="OrthoDB" id="5809444at2759"/>
<dbReference type="GO" id="GO:0071986">
    <property type="term" value="C:Ragulator complex"/>
    <property type="evidence" value="ECO:0007669"/>
    <property type="project" value="InterPro"/>
</dbReference>
<dbReference type="InterPro" id="IPR036941">
    <property type="entry name" value="Rcpt_L-dom_sf"/>
</dbReference>
<evidence type="ECO:0000313" key="2">
    <source>
        <dbReference type="EMBL" id="CAD6185668.1"/>
    </source>
</evidence>
<evidence type="ECO:0000313" key="3">
    <source>
        <dbReference type="Proteomes" id="UP000835052"/>
    </source>
</evidence>
<dbReference type="Proteomes" id="UP000835052">
    <property type="component" value="Unassembled WGS sequence"/>
</dbReference>
<dbReference type="GO" id="GO:0043066">
    <property type="term" value="P:negative regulation of apoptotic process"/>
    <property type="evidence" value="ECO:0007669"/>
    <property type="project" value="InterPro"/>
</dbReference>
<sequence>MDKLAVTAADKIMKTAGAVGICITDARGLVLIARGTLTDSNVSSMAATVMTNARTLHGHNFDAENVPFVVLNSDGHGKFLVYNACGETIALHLVKALQRYYRDDKRECECAKCGIDKLPDGCTTIRGHVALGFEADMPPYDLVAFKLKNVTKVVGCVTITNTVYTSLEMLTNLRSIQFANRVEAISCNSM</sequence>
<feature type="domain" description="Receptor L-domain" evidence="1">
    <location>
        <begin position="121"/>
        <end position="183"/>
    </location>
</feature>